<dbReference type="AlphaFoldDB" id="A0A7X0X762"/>
<reference evidence="1 2" key="1">
    <citation type="submission" date="2020-03" db="EMBL/GenBank/DDBJ databases">
        <title>Soil Listeria distribution.</title>
        <authorList>
            <person name="Liao J."/>
            <person name="Wiedmann M."/>
        </authorList>
    </citation>
    <scope>NUCLEOTIDE SEQUENCE [LARGE SCALE GENOMIC DNA]</scope>
    <source>
        <strain evidence="1 2">FSL L7-1554</strain>
    </source>
</reference>
<sequence>METTNISKLVKENKLVPLYAFNNNSARKIYIFYRKDVQAYNEKLEAYRDLRKKVLTYSFVNVITLLRYSI</sequence>
<gene>
    <name evidence="1" type="ORF">HCJ38_06785</name>
</gene>
<protein>
    <submittedName>
        <fullName evidence="1">Uncharacterized protein</fullName>
    </submittedName>
</protein>
<dbReference type="Proteomes" id="UP000561617">
    <property type="component" value="Unassembled WGS sequence"/>
</dbReference>
<organism evidence="1 2">
    <name type="scientific">Listeria immobilis</name>
    <dbReference type="NCBI Taxonomy" id="2713502"/>
    <lineage>
        <taxon>Bacteria</taxon>
        <taxon>Bacillati</taxon>
        <taxon>Bacillota</taxon>
        <taxon>Bacilli</taxon>
        <taxon>Bacillales</taxon>
        <taxon>Listeriaceae</taxon>
        <taxon>Listeria</taxon>
    </lineage>
</organism>
<accession>A0A7X0X762</accession>
<name>A0A7X0X762_9LIST</name>
<dbReference type="RefSeq" id="WP_185380910.1">
    <property type="nucleotide sequence ID" value="NZ_JAASTW010000006.1"/>
</dbReference>
<evidence type="ECO:0000313" key="2">
    <source>
        <dbReference type="Proteomes" id="UP000561617"/>
    </source>
</evidence>
<comment type="caution">
    <text evidence="1">The sequence shown here is derived from an EMBL/GenBank/DDBJ whole genome shotgun (WGS) entry which is preliminary data.</text>
</comment>
<dbReference type="EMBL" id="JAASTW010000006">
    <property type="protein sequence ID" value="MBC1488722.1"/>
    <property type="molecule type" value="Genomic_DNA"/>
</dbReference>
<proteinExistence type="predicted"/>
<evidence type="ECO:0000313" key="1">
    <source>
        <dbReference type="EMBL" id="MBC1488722.1"/>
    </source>
</evidence>